<protein>
    <submittedName>
        <fullName evidence="1">Uncharacterized protein</fullName>
    </submittedName>
</protein>
<sequence length="44" mass="4867">GSTLNSWSNEALRVNLSLLVFRILEGSCRISKQAVSSLPHCFMT</sequence>
<gene>
    <name evidence="1" type="ORF">CISIN_1g0416801mg</name>
</gene>
<proteinExistence type="predicted"/>
<evidence type="ECO:0000313" key="1">
    <source>
        <dbReference type="EMBL" id="KDO84062.1"/>
    </source>
</evidence>
<dbReference type="AlphaFoldDB" id="A0A067H8J9"/>
<feature type="non-terminal residue" evidence="1">
    <location>
        <position position="1"/>
    </location>
</feature>
<organism evidence="1 2">
    <name type="scientific">Citrus sinensis</name>
    <name type="common">Sweet orange</name>
    <name type="synonym">Citrus aurantium var. sinensis</name>
    <dbReference type="NCBI Taxonomy" id="2711"/>
    <lineage>
        <taxon>Eukaryota</taxon>
        <taxon>Viridiplantae</taxon>
        <taxon>Streptophyta</taxon>
        <taxon>Embryophyta</taxon>
        <taxon>Tracheophyta</taxon>
        <taxon>Spermatophyta</taxon>
        <taxon>Magnoliopsida</taxon>
        <taxon>eudicotyledons</taxon>
        <taxon>Gunneridae</taxon>
        <taxon>Pentapetalae</taxon>
        <taxon>rosids</taxon>
        <taxon>malvids</taxon>
        <taxon>Sapindales</taxon>
        <taxon>Rutaceae</taxon>
        <taxon>Aurantioideae</taxon>
        <taxon>Citrus</taxon>
    </lineage>
</organism>
<keyword evidence="2" id="KW-1185">Reference proteome</keyword>
<dbReference type="Proteomes" id="UP000027120">
    <property type="component" value="Unassembled WGS sequence"/>
</dbReference>
<reference evidence="1 2" key="1">
    <citation type="submission" date="2014-04" db="EMBL/GenBank/DDBJ databases">
        <authorList>
            <consortium name="International Citrus Genome Consortium"/>
            <person name="Gmitter F."/>
            <person name="Chen C."/>
            <person name="Farmerie W."/>
            <person name="Harkins T."/>
            <person name="Desany B."/>
            <person name="Mohiuddin M."/>
            <person name="Kodira C."/>
            <person name="Borodovsky M."/>
            <person name="Lomsadze A."/>
            <person name="Burns P."/>
            <person name="Jenkins J."/>
            <person name="Prochnik S."/>
            <person name="Shu S."/>
            <person name="Chapman J."/>
            <person name="Pitluck S."/>
            <person name="Schmutz J."/>
            <person name="Rokhsar D."/>
        </authorList>
    </citation>
    <scope>NUCLEOTIDE SEQUENCE</scope>
</reference>
<accession>A0A067H8J9</accession>
<evidence type="ECO:0000313" key="2">
    <source>
        <dbReference type="Proteomes" id="UP000027120"/>
    </source>
</evidence>
<dbReference type="EMBL" id="KK784874">
    <property type="protein sequence ID" value="KDO84062.1"/>
    <property type="molecule type" value="Genomic_DNA"/>
</dbReference>
<name>A0A067H8J9_CITSI</name>